<dbReference type="InParanoid" id="T1F838"/>
<dbReference type="AlphaFoldDB" id="T1F838"/>
<dbReference type="GeneID" id="20204987"/>
<sequence length="151" mass="17390">MEANEQSGFYERFVCAQLVSMNDKDEMITSVKNQYVVEDSEYEQQFKLLILLLSNADGINLSSFISILGLHFLISSDPDQTLLPCKPLLTMMAMTKTMQKRSFLHLKTVHSFEVGKWVDDVSCRMSAGEMAHWFECSLSQKSQWLSYTQRI</sequence>
<keyword evidence="3" id="KW-1185">Reference proteome</keyword>
<reference evidence="2" key="3">
    <citation type="submission" date="2015-06" db="UniProtKB">
        <authorList>
            <consortium name="EnsemblMetazoa"/>
        </authorList>
    </citation>
    <scope>IDENTIFICATION</scope>
</reference>
<dbReference type="HOGENOM" id="CLU_1733481_0_0_1"/>
<dbReference type="Proteomes" id="UP000015101">
    <property type="component" value="Unassembled WGS sequence"/>
</dbReference>
<evidence type="ECO:0000313" key="1">
    <source>
        <dbReference type="EMBL" id="ESO02941.1"/>
    </source>
</evidence>
<dbReference type="EnsemblMetazoa" id="HelroT174418">
    <property type="protein sequence ID" value="HelroP174418"/>
    <property type="gene ID" value="HelroG174418"/>
</dbReference>
<organism evidence="2 3">
    <name type="scientific">Helobdella robusta</name>
    <name type="common">Californian leech</name>
    <dbReference type="NCBI Taxonomy" id="6412"/>
    <lineage>
        <taxon>Eukaryota</taxon>
        <taxon>Metazoa</taxon>
        <taxon>Spiralia</taxon>
        <taxon>Lophotrochozoa</taxon>
        <taxon>Annelida</taxon>
        <taxon>Clitellata</taxon>
        <taxon>Hirudinea</taxon>
        <taxon>Rhynchobdellida</taxon>
        <taxon>Glossiphoniidae</taxon>
        <taxon>Helobdella</taxon>
    </lineage>
</organism>
<gene>
    <name evidence="2" type="primary">20204987</name>
    <name evidence="1" type="ORF">HELRODRAFT_174418</name>
</gene>
<dbReference type="KEGG" id="hro:HELRODRAFT_174418"/>
<name>T1F838_HELRO</name>
<accession>T1F838</accession>
<proteinExistence type="predicted"/>
<reference evidence="1 3" key="2">
    <citation type="journal article" date="2013" name="Nature">
        <title>Insights into bilaterian evolution from three spiralian genomes.</title>
        <authorList>
            <person name="Simakov O."/>
            <person name="Marletaz F."/>
            <person name="Cho S.J."/>
            <person name="Edsinger-Gonzales E."/>
            <person name="Havlak P."/>
            <person name="Hellsten U."/>
            <person name="Kuo D.H."/>
            <person name="Larsson T."/>
            <person name="Lv J."/>
            <person name="Arendt D."/>
            <person name="Savage R."/>
            <person name="Osoegawa K."/>
            <person name="de Jong P."/>
            <person name="Grimwood J."/>
            <person name="Chapman J.A."/>
            <person name="Shapiro H."/>
            <person name="Aerts A."/>
            <person name="Otillar R.P."/>
            <person name="Terry A.Y."/>
            <person name="Boore J.L."/>
            <person name="Grigoriev I.V."/>
            <person name="Lindberg D.R."/>
            <person name="Seaver E.C."/>
            <person name="Weisblat D.A."/>
            <person name="Putnam N.H."/>
            <person name="Rokhsar D.S."/>
        </authorList>
    </citation>
    <scope>NUCLEOTIDE SEQUENCE</scope>
</reference>
<evidence type="ECO:0000313" key="2">
    <source>
        <dbReference type="EnsemblMetazoa" id="HelroP174418"/>
    </source>
</evidence>
<dbReference type="RefSeq" id="XP_009019155.1">
    <property type="nucleotide sequence ID" value="XM_009020907.1"/>
</dbReference>
<reference evidence="3" key="1">
    <citation type="submission" date="2012-12" db="EMBL/GenBank/DDBJ databases">
        <authorList>
            <person name="Hellsten U."/>
            <person name="Grimwood J."/>
            <person name="Chapman J.A."/>
            <person name="Shapiro H."/>
            <person name="Aerts A."/>
            <person name="Otillar R.P."/>
            <person name="Terry A.Y."/>
            <person name="Boore J.L."/>
            <person name="Simakov O."/>
            <person name="Marletaz F."/>
            <person name="Cho S.-J."/>
            <person name="Edsinger-Gonzales E."/>
            <person name="Havlak P."/>
            <person name="Kuo D.-H."/>
            <person name="Larsson T."/>
            <person name="Lv J."/>
            <person name="Arendt D."/>
            <person name="Savage R."/>
            <person name="Osoegawa K."/>
            <person name="de Jong P."/>
            <person name="Lindberg D.R."/>
            <person name="Seaver E.C."/>
            <person name="Weisblat D.A."/>
            <person name="Putnam N.H."/>
            <person name="Grigoriev I.V."/>
            <person name="Rokhsar D.S."/>
        </authorList>
    </citation>
    <scope>NUCLEOTIDE SEQUENCE</scope>
</reference>
<dbReference type="EMBL" id="KB096716">
    <property type="protein sequence ID" value="ESO02941.1"/>
    <property type="molecule type" value="Genomic_DNA"/>
</dbReference>
<protein>
    <submittedName>
        <fullName evidence="1 2">Uncharacterized protein</fullName>
    </submittedName>
</protein>
<dbReference type="EMBL" id="AMQM01004907">
    <property type="status" value="NOT_ANNOTATED_CDS"/>
    <property type="molecule type" value="Genomic_DNA"/>
</dbReference>
<evidence type="ECO:0000313" key="3">
    <source>
        <dbReference type="Proteomes" id="UP000015101"/>
    </source>
</evidence>
<dbReference type="CTD" id="20204987"/>